<dbReference type="Proteomes" id="UP000030766">
    <property type="component" value="Unassembled WGS sequence"/>
</dbReference>
<proteinExistence type="predicted"/>
<feature type="compositionally biased region" description="Polar residues" evidence="1">
    <location>
        <begin position="1"/>
        <end position="10"/>
    </location>
</feature>
<dbReference type="HOGENOM" id="CLU_3299378_0_0_1"/>
<dbReference type="AlphaFoldDB" id="W9KG32"/>
<name>W9KG32_FUSOX</name>
<gene>
    <name evidence="2" type="ORF">FOZG_06350</name>
</gene>
<reference evidence="2" key="1">
    <citation type="submission" date="2011-06" db="EMBL/GenBank/DDBJ databases">
        <title>The Genome Sequence of Fusarium oxysporum Fo47.</title>
        <authorList>
            <consortium name="The Broad Institute Genome Sequencing Platform"/>
            <person name="Ma L.-J."/>
            <person name="Gale L.R."/>
            <person name="Schwartz D.C."/>
            <person name="Zhou S."/>
            <person name="Corby-Kistler H."/>
            <person name="Young S.K."/>
            <person name="Zeng Q."/>
            <person name="Gargeya S."/>
            <person name="Fitzgerald M."/>
            <person name="Haas B."/>
            <person name="Abouelleil A."/>
            <person name="Alvarado L."/>
            <person name="Arachchi H.M."/>
            <person name="Berlin A."/>
            <person name="Brown A."/>
            <person name="Chapman S.B."/>
            <person name="Chen Z."/>
            <person name="Dunbar C."/>
            <person name="Freedman E."/>
            <person name="Gearin G."/>
            <person name="Gellesch M."/>
            <person name="Goldberg J."/>
            <person name="Griggs A."/>
            <person name="Gujja S."/>
            <person name="Heiman D."/>
            <person name="Howarth C."/>
            <person name="Larson L."/>
            <person name="Lui A."/>
            <person name="MacDonald P.J.P."/>
            <person name="Mehta T."/>
            <person name="Montmayeur A."/>
            <person name="Murphy C."/>
            <person name="Neiman D."/>
            <person name="Pearson M."/>
            <person name="Priest M."/>
            <person name="Roberts A."/>
            <person name="Saif S."/>
            <person name="Shea T."/>
            <person name="Shenoy N."/>
            <person name="Sisk P."/>
            <person name="Stolte C."/>
            <person name="Sykes S."/>
            <person name="Wortman J."/>
            <person name="Nusbaum C."/>
            <person name="Birren B."/>
        </authorList>
    </citation>
    <scope>NUCLEOTIDE SEQUENCE [LARGE SCALE GENOMIC DNA]</scope>
    <source>
        <strain evidence="2">Fo47</strain>
    </source>
</reference>
<sequence>MKSMFTSNLGSHGKQASHRSQSDEAAEALVAVAGDQGFGQ</sequence>
<evidence type="ECO:0000313" key="2">
    <source>
        <dbReference type="EMBL" id="EWZ40925.1"/>
    </source>
</evidence>
<reference evidence="2" key="2">
    <citation type="submission" date="2012-06" db="EMBL/GenBank/DDBJ databases">
        <title>Annotation of the Genome Sequence of Fusarium oxysporum Fo47.</title>
        <authorList>
            <consortium name="The Broad Institute Genomics Platform"/>
            <person name="Ma L.-J."/>
            <person name="Corby-Kistler H."/>
            <person name="Broz K."/>
            <person name="Gale L.R."/>
            <person name="Jonkers W."/>
            <person name="O'Donnell K."/>
            <person name="Ploetz R."/>
            <person name="Steinberg C."/>
            <person name="Schwartz D.C."/>
            <person name="VanEtten H."/>
            <person name="Zhou S."/>
            <person name="Young S.K."/>
            <person name="Zeng Q."/>
            <person name="Gargeya S."/>
            <person name="Fitzgerald M."/>
            <person name="Abouelleil A."/>
            <person name="Alvarado L."/>
            <person name="Chapman S.B."/>
            <person name="Gainer-Dewar J."/>
            <person name="Goldberg J."/>
            <person name="Griggs A."/>
            <person name="Gujja S."/>
            <person name="Hansen M."/>
            <person name="Howarth C."/>
            <person name="Imamovic A."/>
            <person name="Ireland A."/>
            <person name="Larimer J."/>
            <person name="McCowan C."/>
            <person name="Murphy C."/>
            <person name="Pearson M."/>
            <person name="Poon T.W."/>
            <person name="Priest M."/>
            <person name="Roberts A."/>
            <person name="Saif S."/>
            <person name="Shea T."/>
            <person name="Sykes S."/>
            <person name="Wortman J."/>
            <person name="Nusbaum C."/>
            <person name="Birren B."/>
        </authorList>
    </citation>
    <scope>NUCLEOTIDE SEQUENCE</scope>
    <source>
        <strain evidence="2">Fo47</strain>
    </source>
</reference>
<accession>W9KG32</accession>
<protein>
    <submittedName>
        <fullName evidence="2">Uncharacterized protein</fullName>
    </submittedName>
</protein>
<organism evidence="2">
    <name type="scientific">Fusarium oxysporum Fo47</name>
    <dbReference type="NCBI Taxonomy" id="660027"/>
    <lineage>
        <taxon>Eukaryota</taxon>
        <taxon>Fungi</taxon>
        <taxon>Dikarya</taxon>
        <taxon>Ascomycota</taxon>
        <taxon>Pezizomycotina</taxon>
        <taxon>Sordariomycetes</taxon>
        <taxon>Hypocreomycetidae</taxon>
        <taxon>Hypocreales</taxon>
        <taxon>Nectriaceae</taxon>
        <taxon>Fusarium</taxon>
        <taxon>Fusarium oxysporum species complex</taxon>
    </lineage>
</organism>
<feature type="region of interest" description="Disordered" evidence="1">
    <location>
        <begin position="1"/>
        <end position="25"/>
    </location>
</feature>
<evidence type="ECO:0000256" key="1">
    <source>
        <dbReference type="SAM" id="MobiDB-lite"/>
    </source>
</evidence>
<dbReference type="VEuPathDB" id="FungiDB:FOZG_06350"/>
<dbReference type="EMBL" id="JH717899">
    <property type="protein sequence ID" value="EWZ40925.1"/>
    <property type="molecule type" value="Genomic_DNA"/>
</dbReference>